<dbReference type="EMBL" id="CACVBM020001051">
    <property type="protein sequence ID" value="CAA7026444.1"/>
    <property type="molecule type" value="Genomic_DNA"/>
</dbReference>
<protein>
    <submittedName>
        <fullName evidence="1">Uncharacterized protein</fullName>
    </submittedName>
</protein>
<name>A0A6D2ICG9_9BRAS</name>
<proteinExistence type="predicted"/>
<evidence type="ECO:0000313" key="2">
    <source>
        <dbReference type="Proteomes" id="UP000467841"/>
    </source>
</evidence>
<organism evidence="1 2">
    <name type="scientific">Microthlaspi erraticum</name>
    <dbReference type="NCBI Taxonomy" id="1685480"/>
    <lineage>
        <taxon>Eukaryota</taxon>
        <taxon>Viridiplantae</taxon>
        <taxon>Streptophyta</taxon>
        <taxon>Embryophyta</taxon>
        <taxon>Tracheophyta</taxon>
        <taxon>Spermatophyta</taxon>
        <taxon>Magnoliopsida</taxon>
        <taxon>eudicotyledons</taxon>
        <taxon>Gunneridae</taxon>
        <taxon>Pentapetalae</taxon>
        <taxon>rosids</taxon>
        <taxon>malvids</taxon>
        <taxon>Brassicales</taxon>
        <taxon>Brassicaceae</taxon>
        <taxon>Coluteocarpeae</taxon>
        <taxon>Microthlaspi</taxon>
    </lineage>
</organism>
<dbReference type="Proteomes" id="UP000467841">
    <property type="component" value="Unassembled WGS sequence"/>
</dbReference>
<dbReference type="AlphaFoldDB" id="A0A6D2ICG9"/>
<comment type="caution">
    <text evidence="1">The sequence shown here is derived from an EMBL/GenBank/DDBJ whole genome shotgun (WGS) entry which is preliminary data.</text>
</comment>
<evidence type="ECO:0000313" key="1">
    <source>
        <dbReference type="EMBL" id="CAA7026444.1"/>
    </source>
</evidence>
<accession>A0A6D2ICG9</accession>
<sequence length="85" mass="10121">MEKHATQKFETTMCLKVEETFVQKLCSSLPSRSLFRKMMVLRQDSDIEKFVMAKRMVNRHSYLEKCSFRFQTIDETDMHGTHLQA</sequence>
<reference evidence="1" key="1">
    <citation type="submission" date="2020-01" db="EMBL/GenBank/DDBJ databases">
        <authorList>
            <person name="Mishra B."/>
        </authorList>
    </citation>
    <scope>NUCLEOTIDE SEQUENCE [LARGE SCALE GENOMIC DNA]</scope>
</reference>
<keyword evidence="2" id="KW-1185">Reference proteome</keyword>
<gene>
    <name evidence="1" type="ORF">MERR_LOCUS13679</name>
</gene>